<proteinExistence type="predicted"/>
<protein>
    <recommendedName>
        <fullName evidence="3">DUF945 domain-containing protein</fullName>
    </recommendedName>
</protein>
<dbReference type="AlphaFoldDB" id="A0A1F6UFT2"/>
<evidence type="ECO:0000313" key="1">
    <source>
        <dbReference type="EMBL" id="OGI56275.1"/>
    </source>
</evidence>
<dbReference type="EMBL" id="MFSV01000193">
    <property type="protein sequence ID" value="OGI56275.1"/>
    <property type="molecule type" value="Genomic_DNA"/>
</dbReference>
<organism evidence="1 2">
    <name type="scientific">Candidatus Muproteobacteria bacterium RBG_19FT_COMBO_61_10</name>
    <dbReference type="NCBI Taxonomy" id="1817761"/>
    <lineage>
        <taxon>Bacteria</taxon>
        <taxon>Pseudomonadati</taxon>
        <taxon>Pseudomonadota</taxon>
        <taxon>Candidatus Muproteobacteria</taxon>
    </lineage>
</organism>
<gene>
    <name evidence="1" type="ORF">A2V58_08710</name>
</gene>
<accession>A0A1F6UFT2</accession>
<comment type="caution">
    <text evidence="1">The sequence shown here is derived from an EMBL/GenBank/DDBJ whole genome shotgun (WGS) entry which is preliminary data.</text>
</comment>
<name>A0A1F6UFT2_9PROT</name>
<dbReference type="Pfam" id="PF06097">
    <property type="entry name" value="DUF945"/>
    <property type="match status" value="1"/>
</dbReference>
<evidence type="ECO:0008006" key="3">
    <source>
        <dbReference type="Google" id="ProtNLM"/>
    </source>
</evidence>
<reference evidence="1 2" key="1">
    <citation type="journal article" date="2016" name="Nat. Commun.">
        <title>Thousands of microbial genomes shed light on interconnected biogeochemical processes in an aquifer system.</title>
        <authorList>
            <person name="Anantharaman K."/>
            <person name="Brown C.T."/>
            <person name="Hug L.A."/>
            <person name="Sharon I."/>
            <person name="Castelle C.J."/>
            <person name="Probst A.J."/>
            <person name="Thomas B.C."/>
            <person name="Singh A."/>
            <person name="Wilkins M.J."/>
            <person name="Karaoz U."/>
            <person name="Brodie E.L."/>
            <person name="Williams K.H."/>
            <person name="Hubbard S.S."/>
            <person name="Banfield J.F."/>
        </authorList>
    </citation>
    <scope>NUCLEOTIDE SEQUENCE [LARGE SCALE GENOMIC DNA]</scope>
</reference>
<evidence type="ECO:0000313" key="2">
    <source>
        <dbReference type="Proteomes" id="UP000177950"/>
    </source>
</evidence>
<dbReference type="InterPro" id="IPR010352">
    <property type="entry name" value="DUF945"/>
</dbReference>
<dbReference type="Proteomes" id="UP000177950">
    <property type="component" value="Unassembled WGS sequence"/>
</dbReference>
<sequence length="456" mass="48147">MQKSGILAIVLMILIGGAAAAPYWFGMQAEEAYNKTMQEITKDGQVVITRQTYERGWLDSTAEATFTLGGLPVSLTVLNKIHHGPIPVAPMMEGELDFNPVLALIKSQASLALPMAIKAPPISGKTTIQLDGQILSHVDVAAISATDPSGGSLSWQGLSGDVTLSADLKQTSLNLLAPLLQLSSPAQKLSVSKARITANLKQGASGLTTGSLSYAIDKVSSETDTGNLVLNGLVLATTSAEASGNLSANVDLKLQSITDGATTYGPGVISIKVNNLDTATLAKYKKELNELQAKKLPPEQMPSVLMGKMVALVAGLAKKTPEIDVSKISFKFKEGEITGSGKLVLDGSNAEIAENPELLLMALRGDGEVLVPQAALRALTALDLSRKVESLKSKGKFSEDELKKLTPQKISEISASTAPKYMQGYASKMKLVPEGDNYKMSLSLSRGQFLLNGEPL</sequence>